<evidence type="ECO:0000259" key="1">
    <source>
        <dbReference type="Pfam" id="PF02627"/>
    </source>
</evidence>
<keyword evidence="2" id="KW-0575">Peroxidase</keyword>
<dbReference type="InterPro" id="IPR003779">
    <property type="entry name" value="CMD-like"/>
</dbReference>
<evidence type="ECO:0000313" key="3">
    <source>
        <dbReference type="Proteomes" id="UP000236723"/>
    </source>
</evidence>
<protein>
    <submittedName>
        <fullName evidence="2">Uncharacterized peroxidase-related enzyme</fullName>
    </submittedName>
</protein>
<dbReference type="InterPro" id="IPR010195">
    <property type="entry name" value="Uncharacterised_peroxidase-rel"/>
</dbReference>
<dbReference type="Proteomes" id="UP000236723">
    <property type="component" value="Unassembled WGS sequence"/>
</dbReference>
<evidence type="ECO:0000313" key="2">
    <source>
        <dbReference type="EMBL" id="SEG23692.1"/>
    </source>
</evidence>
<dbReference type="PANTHER" id="PTHR35446:SF2">
    <property type="entry name" value="CARBOXYMUCONOLACTONE DECARBOXYLASE-LIKE DOMAIN-CONTAINING PROTEIN"/>
    <property type="match status" value="1"/>
</dbReference>
<keyword evidence="2" id="KW-0560">Oxidoreductase</keyword>
<dbReference type="Pfam" id="PF02627">
    <property type="entry name" value="CMD"/>
    <property type="match status" value="1"/>
</dbReference>
<dbReference type="SUPFAM" id="SSF69118">
    <property type="entry name" value="AhpD-like"/>
    <property type="match status" value="1"/>
</dbReference>
<dbReference type="OrthoDB" id="5521565at2"/>
<feature type="domain" description="Carboxymuconolactone decarboxylase-like" evidence="1">
    <location>
        <begin position="93"/>
        <end position="152"/>
    </location>
</feature>
<dbReference type="RefSeq" id="WP_103937506.1">
    <property type="nucleotide sequence ID" value="NZ_FNVO01000004.1"/>
</dbReference>
<organism evidence="2 3">
    <name type="scientific">Thermomonospora echinospora</name>
    <dbReference type="NCBI Taxonomy" id="1992"/>
    <lineage>
        <taxon>Bacteria</taxon>
        <taxon>Bacillati</taxon>
        <taxon>Actinomycetota</taxon>
        <taxon>Actinomycetes</taxon>
        <taxon>Streptosporangiales</taxon>
        <taxon>Thermomonosporaceae</taxon>
        <taxon>Thermomonospora</taxon>
    </lineage>
</organism>
<dbReference type="Gene3D" id="1.20.1290.10">
    <property type="entry name" value="AhpD-like"/>
    <property type="match status" value="1"/>
</dbReference>
<proteinExistence type="predicted"/>
<dbReference type="InterPro" id="IPR029032">
    <property type="entry name" value="AhpD-like"/>
</dbReference>
<dbReference type="AlphaFoldDB" id="A0A1H5YJ10"/>
<keyword evidence="3" id="KW-1185">Reference proteome</keyword>
<dbReference type="PANTHER" id="PTHR35446">
    <property type="entry name" value="SI:CH211-175M2.5"/>
    <property type="match status" value="1"/>
</dbReference>
<name>A0A1H5YJ10_9ACTN</name>
<dbReference type="EMBL" id="FNVO01000004">
    <property type="protein sequence ID" value="SEG23692.1"/>
    <property type="molecule type" value="Genomic_DNA"/>
</dbReference>
<gene>
    <name evidence="2" type="ORF">SAMN04489712_10424</name>
</gene>
<dbReference type="NCBIfam" id="TIGR01926">
    <property type="entry name" value="peroxid_rel"/>
    <property type="match status" value="1"/>
</dbReference>
<reference evidence="3" key="1">
    <citation type="submission" date="2016-10" db="EMBL/GenBank/DDBJ databases">
        <authorList>
            <person name="Varghese N."/>
            <person name="Submissions S."/>
        </authorList>
    </citation>
    <scope>NUCLEOTIDE SEQUENCE [LARGE SCALE GENOMIC DNA]</scope>
    <source>
        <strain evidence="3">DSM 43163</strain>
    </source>
</reference>
<dbReference type="GO" id="GO:0051920">
    <property type="term" value="F:peroxiredoxin activity"/>
    <property type="evidence" value="ECO:0007669"/>
    <property type="project" value="InterPro"/>
</dbReference>
<accession>A0A1H5YJ10</accession>
<sequence length="189" mass="19807">MAHIDLGEDLPGLPSLLRFRPETAGPLSALAETLLRGPSPLERGERELIASYVSTLNECRFCAWSHGACAAAQLDGGMSLVEQVHADPATAPVSDKLRALLRIAAAVQRGGREVTGGDVAAARAAGATDVEIHDTVLIAAAFCMYNRYVDGLATFTPTDPQAYTRMAERLTTHGYGAPPSNPPQGAGTP</sequence>